<protein>
    <submittedName>
        <fullName evidence="2">Dihydroorotase-like protein</fullName>
    </submittedName>
</protein>
<evidence type="ECO:0000259" key="1">
    <source>
        <dbReference type="Pfam" id="PF01979"/>
    </source>
</evidence>
<dbReference type="GeneID" id="68867172"/>
<dbReference type="PANTHER" id="PTHR43668">
    <property type="entry name" value="ALLANTOINASE"/>
    <property type="match status" value="1"/>
</dbReference>
<dbReference type="SUPFAM" id="SSF51338">
    <property type="entry name" value="Composite domain of metallo-dependent hydrolases"/>
    <property type="match status" value="1"/>
</dbReference>
<feature type="domain" description="Amidohydrolase-related" evidence="1">
    <location>
        <begin position="52"/>
        <end position="462"/>
    </location>
</feature>
<dbReference type="PANTHER" id="PTHR43668:SF2">
    <property type="entry name" value="ALLANTOINASE"/>
    <property type="match status" value="1"/>
</dbReference>
<keyword evidence="3" id="KW-1185">Reference proteome</keyword>
<dbReference type="Proteomes" id="UP001319921">
    <property type="component" value="Chromosome"/>
</dbReference>
<dbReference type="RefSeq" id="WP_229569749.1">
    <property type="nucleotide sequence ID" value="NZ_AP025226.1"/>
</dbReference>
<dbReference type="AlphaFoldDB" id="A0AAQ4CUF3"/>
<dbReference type="EMBL" id="AP025226">
    <property type="protein sequence ID" value="BDB99434.1"/>
    <property type="molecule type" value="Genomic_DNA"/>
</dbReference>
<accession>A0AAQ4CUF3</accession>
<dbReference type="InterPro" id="IPR032466">
    <property type="entry name" value="Metal_Hydrolase"/>
</dbReference>
<dbReference type="KEGG" id="scas:SACC_24510"/>
<dbReference type="Pfam" id="PF01979">
    <property type="entry name" value="Amidohydro_1"/>
    <property type="match status" value="1"/>
</dbReference>
<proteinExistence type="predicted"/>
<evidence type="ECO:0000313" key="2">
    <source>
        <dbReference type="EMBL" id="BDB99434.1"/>
    </source>
</evidence>
<name>A0AAQ4CUF3_9CREN</name>
<dbReference type="Gene3D" id="2.30.40.10">
    <property type="entry name" value="Urease, subunit C, domain 1"/>
    <property type="match status" value="1"/>
</dbReference>
<dbReference type="GO" id="GO:0005737">
    <property type="term" value="C:cytoplasm"/>
    <property type="evidence" value="ECO:0007669"/>
    <property type="project" value="TreeGrafter"/>
</dbReference>
<dbReference type="InterPro" id="IPR050138">
    <property type="entry name" value="DHOase/Allantoinase_Hydrolase"/>
</dbReference>
<dbReference type="InterPro" id="IPR006680">
    <property type="entry name" value="Amidohydro-rel"/>
</dbReference>
<gene>
    <name evidence="2" type="ORF">SACC_24510</name>
</gene>
<sequence length="482" mass="54506">MEYDLIIKGGKVVFPGQYIIEADLGINEGKIVTISKNINSNSGKIINAEGKIIIPGVIDAHFHIGIYRNFMDDALSESRSAIAGGVTTILSYFRTGRNYLNVQENYITLLPKLLEMSAGHFYTDYGFNLAPITESHIKEIPNLIKEFGITTFKFYMFYKGLNLKSAYMRNAVEREYLLSDTPYDLGHLYNIMKTIANYNANSSIKARLSIHAEESEIIRIFLEEAKNLETINPNLDPLEIYDLARPPIAERIAIVEAFELARITNCPINILHVSSKEALNTILELKHNHPEVDVKTEVTVSHLTLNTEMKIGIKGKVNPPIRHKEDNERLWEGILKDEIDTIGSDHAAIERNRKGDNLWNAENGYGATELIIPALITEGYYKRKIPLEHLIKFITMNPAKVFNLSNRKGNILLGYDADLAIIDINEEKKVTADILHSAQDFTPFEGLVLKGWPKITILRGNVIYENGEIIEKPIGQYLKRPL</sequence>
<reference evidence="2 3" key="1">
    <citation type="journal article" date="2022" name="Microbiol. Resour. Announc.">
        <title>Complete Genome Sequence of the Hyperthermophilic and Acidophilic Archaeon Saccharolobus caldissimus Strain HS-3T.</title>
        <authorList>
            <person name="Sakai H.D."/>
            <person name="Kurosawa N."/>
        </authorList>
    </citation>
    <scope>NUCLEOTIDE SEQUENCE [LARGE SCALE GENOMIC DNA]</scope>
    <source>
        <strain evidence="2 3">JCM32116</strain>
    </source>
</reference>
<dbReference type="SUPFAM" id="SSF51556">
    <property type="entry name" value="Metallo-dependent hydrolases"/>
    <property type="match status" value="1"/>
</dbReference>
<dbReference type="InterPro" id="IPR011059">
    <property type="entry name" value="Metal-dep_hydrolase_composite"/>
</dbReference>
<organism evidence="2 3">
    <name type="scientific">Saccharolobus caldissimus</name>
    <dbReference type="NCBI Taxonomy" id="1702097"/>
    <lineage>
        <taxon>Archaea</taxon>
        <taxon>Thermoproteota</taxon>
        <taxon>Thermoprotei</taxon>
        <taxon>Sulfolobales</taxon>
        <taxon>Sulfolobaceae</taxon>
        <taxon>Saccharolobus</taxon>
    </lineage>
</organism>
<dbReference type="Gene3D" id="3.20.20.140">
    <property type="entry name" value="Metal-dependent hydrolases"/>
    <property type="match status" value="1"/>
</dbReference>
<dbReference type="GO" id="GO:0004038">
    <property type="term" value="F:allantoinase activity"/>
    <property type="evidence" value="ECO:0007669"/>
    <property type="project" value="TreeGrafter"/>
</dbReference>
<dbReference type="GO" id="GO:0006145">
    <property type="term" value="P:purine nucleobase catabolic process"/>
    <property type="evidence" value="ECO:0007669"/>
    <property type="project" value="TreeGrafter"/>
</dbReference>
<evidence type="ECO:0000313" key="3">
    <source>
        <dbReference type="Proteomes" id="UP001319921"/>
    </source>
</evidence>